<gene>
    <name evidence="1" type="ORF">ENS19_02140</name>
</gene>
<comment type="caution">
    <text evidence="1">The sequence shown here is derived from an EMBL/GenBank/DDBJ whole genome shotgun (WGS) entry which is preliminary data.</text>
</comment>
<proteinExistence type="predicted"/>
<organism evidence="1">
    <name type="scientific">Candidatus Methanomethylicus mesodigestus</name>
    <dbReference type="NCBI Taxonomy" id="1867258"/>
    <lineage>
        <taxon>Archaea</taxon>
        <taxon>Thermoproteota</taxon>
        <taxon>Methanosuratincolia</taxon>
        <taxon>Candidatus Methanomethylicales</taxon>
        <taxon>Candidatus Methanomethylicaceae</taxon>
        <taxon>Candidatus Methanomethylicus</taxon>
    </lineage>
</organism>
<name>A0A7C3J1Z5_9CREN</name>
<sequence>MISRRPSLYIGFGGCAPLSSAEAKFDRLKKLQDSIYAGACLDLFKLRRDLESVADYLLLPDELVEATVHCFDDVLSKVKNPYNNYGLLLAVCLIASSRASGDRMPVKLAEVVDAFRMRGYRFSLRVLAKTLSSASNILPIKKFTRCEDYVGRVIERLRASPYISVRIRVAGISEEEFFEQLYEHSKELLSSLPPSKRSGKNPFLLAASAVFETSAQITLNRGTGNIITKSEFSKYVGIAEYTLRSHLTGLYRATPVKAVITGR</sequence>
<reference evidence="1" key="1">
    <citation type="journal article" date="2020" name="mSystems">
        <title>Genome- and Community-Level Interaction Insights into Carbon Utilization and Element Cycling Functions of Hydrothermarchaeota in Hydrothermal Sediment.</title>
        <authorList>
            <person name="Zhou Z."/>
            <person name="Liu Y."/>
            <person name="Xu W."/>
            <person name="Pan J."/>
            <person name="Luo Z.H."/>
            <person name="Li M."/>
        </authorList>
    </citation>
    <scope>NUCLEOTIDE SEQUENCE [LARGE SCALE GENOMIC DNA]</scope>
    <source>
        <strain evidence="1">SpSt-468</strain>
    </source>
</reference>
<dbReference type="EMBL" id="DSTX01000002">
    <property type="protein sequence ID" value="HFK20059.1"/>
    <property type="molecule type" value="Genomic_DNA"/>
</dbReference>
<protein>
    <submittedName>
        <fullName evidence="1">Uncharacterized protein</fullName>
    </submittedName>
</protein>
<evidence type="ECO:0000313" key="1">
    <source>
        <dbReference type="EMBL" id="HFK20059.1"/>
    </source>
</evidence>
<dbReference type="AlphaFoldDB" id="A0A7C3J1Z5"/>
<accession>A0A7C3J1Z5</accession>
<dbReference type="CDD" id="cd00043">
    <property type="entry name" value="CYCLIN_SF"/>
    <property type="match status" value="1"/>
</dbReference>